<evidence type="ECO:0000256" key="1">
    <source>
        <dbReference type="SAM" id="MobiDB-lite"/>
    </source>
</evidence>
<proteinExistence type="predicted"/>
<accession>A0A6A6X3M7</accession>
<organism evidence="2 3">
    <name type="scientific">Melanomma pulvis-pyrius CBS 109.77</name>
    <dbReference type="NCBI Taxonomy" id="1314802"/>
    <lineage>
        <taxon>Eukaryota</taxon>
        <taxon>Fungi</taxon>
        <taxon>Dikarya</taxon>
        <taxon>Ascomycota</taxon>
        <taxon>Pezizomycotina</taxon>
        <taxon>Dothideomycetes</taxon>
        <taxon>Pleosporomycetidae</taxon>
        <taxon>Pleosporales</taxon>
        <taxon>Melanommataceae</taxon>
        <taxon>Melanomma</taxon>
    </lineage>
</organism>
<evidence type="ECO:0000313" key="2">
    <source>
        <dbReference type="EMBL" id="KAF2790774.1"/>
    </source>
</evidence>
<feature type="region of interest" description="Disordered" evidence="1">
    <location>
        <begin position="452"/>
        <end position="625"/>
    </location>
</feature>
<evidence type="ECO:0000313" key="3">
    <source>
        <dbReference type="Proteomes" id="UP000799757"/>
    </source>
</evidence>
<name>A0A6A6X3M7_9PLEO</name>
<dbReference type="Proteomes" id="UP000799757">
    <property type="component" value="Unassembled WGS sequence"/>
</dbReference>
<feature type="compositionally biased region" description="Basic residues" evidence="1">
    <location>
        <begin position="608"/>
        <end position="625"/>
    </location>
</feature>
<feature type="compositionally biased region" description="Low complexity" evidence="1">
    <location>
        <begin position="577"/>
        <end position="592"/>
    </location>
</feature>
<feature type="compositionally biased region" description="Polar residues" evidence="1">
    <location>
        <begin position="76"/>
        <end position="94"/>
    </location>
</feature>
<evidence type="ECO:0008006" key="4">
    <source>
        <dbReference type="Google" id="ProtNLM"/>
    </source>
</evidence>
<dbReference type="EMBL" id="MU002056">
    <property type="protein sequence ID" value="KAF2790774.1"/>
    <property type="molecule type" value="Genomic_DNA"/>
</dbReference>
<feature type="compositionally biased region" description="Polar residues" evidence="1">
    <location>
        <begin position="546"/>
        <end position="555"/>
    </location>
</feature>
<reference evidence="2" key="1">
    <citation type="journal article" date="2020" name="Stud. Mycol.">
        <title>101 Dothideomycetes genomes: a test case for predicting lifestyles and emergence of pathogens.</title>
        <authorList>
            <person name="Haridas S."/>
            <person name="Albert R."/>
            <person name="Binder M."/>
            <person name="Bloem J."/>
            <person name="Labutti K."/>
            <person name="Salamov A."/>
            <person name="Andreopoulos B."/>
            <person name="Baker S."/>
            <person name="Barry K."/>
            <person name="Bills G."/>
            <person name="Bluhm B."/>
            <person name="Cannon C."/>
            <person name="Castanera R."/>
            <person name="Culley D."/>
            <person name="Daum C."/>
            <person name="Ezra D."/>
            <person name="Gonzalez J."/>
            <person name="Henrissat B."/>
            <person name="Kuo A."/>
            <person name="Liang C."/>
            <person name="Lipzen A."/>
            <person name="Lutzoni F."/>
            <person name="Magnuson J."/>
            <person name="Mondo S."/>
            <person name="Nolan M."/>
            <person name="Ohm R."/>
            <person name="Pangilinan J."/>
            <person name="Park H.-J."/>
            <person name="Ramirez L."/>
            <person name="Alfaro M."/>
            <person name="Sun H."/>
            <person name="Tritt A."/>
            <person name="Yoshinaga Y."/>
            <person name="Zwiers L.-H."/>
            <person name="Turgeon B."/>
            <person name="Goodwin S."/>
            <person name="Spatafora J."/>
            <person name="Crous P."/>
            <person name="Grigoriev I."/>
        </authorList>
    </citation>
    <scope>NUCLEOTIDE SEQUENCE</scope>
    <source>
        <strain evidence="2">CBS 109.77</strain>
    </source>
</reference>
<keyword evidence="3" id="KW-1185">Reference proteome</keyword>
<feature type="compositionally biased region" description="Basic residues" evidence="1">
    <location>
        <begin position="557"/>
        <end position="566"/>
    </location>
</feature>
<dbReference type="OrthoDB" id="3775941at2759"/>
<gene>
    <name evidence="2" type="ORF">K505DRAFT_364442</name>
</gene>
<sequence length="625" mass="72346">MAFSGISAPKLFACDIAAYSDAELDRYLAENGRIVEVEDPDNLPDDFIQRLRDRTRRVSETAEPYPIDLDQVTARLQEQSRRSPSIATTASQSPELEEQHREDLRRQSGYYKMLVDDGGRPSHPLSQLEDIVENPGECREVLSFWQGKYPNEGEWRVFEIQLWRWKDFRSLQRFARGQRGYDYWRSLWDEKGKMRNFHSPWMSDAGSSEEWWEHYWQLNREYDNYVRLGTSYIPWQRFIQCKGQTIGQQGFPEYVEALKERLARHGFTRPFQLDEDAARQDKMTTWIEYIGYEYWWYDYFAGIARSHQKRHDNAWKKLVDSKVLRPGETEEFVCDIDTTFQDSSELEMAARAVQSVISVVSLAETTMAKCRQFKLSLPTIRQRLLAARSMLETTQAANESLKRRSDCITEFIQRTRHYQIAKRAAKHHDVLLRWMLQQVPLIEAELNPLNERVPDKRGRNNLLKRNRNRSKELDENSQEQSRGEGVSDPNSGRLAPAAASFQEPPSKRPRRTASLSNNAVSNPADANLASGTLAPKRECEPRKMNGQASSDQSRTCKALRRSARIAKRVERSDAAITATTLAQTPTTSPSTLSKKRQGKRGRTEMASRRRASKPRGTLKKGRTYS</sequence>
<protein>
    <recommendedName>
        <fullName evidence="4">Ankyrin 2,3/unc44</fullName>
    </recommendedName>
</protein>
<dbReference type="AlphaFoldDB" id="A0A6A6X3M7"/>
<feature type="region of interest" description="Disordered" evidence="1">
    <location>
        <begin position="76"/>
        <end position="102"/>
    </location>
</feature>